<dbReference type="KEGG" id="nah:F5544_10920"/>
<name>A0A6G9YA25_9NOCA</name>
<keyword evidence="1" id="KW-0732">Signal</keyword>
<evidence type="ECO:0000313" key="2">
    <source>
        <dbReference type="EMBL" id="QIS10079.1"/>
    </source>
</evidence>
<accession>A0A6G9YA25</accession>
<dbReference type="EMBL" id="CP046172">
    <property type="protein sequence ID" value="QIS10079.1"/>
    <property type="molecule type" value="Genomic_DNA"/>
</dbReference>
<proteinExistence type="predicted"/>
<dbReference type="RefSeq" id="WP_167473108.1">
    <property type="nucleotide sequence ID" value="NZ_CP046172.1"/>
</dbReference>
<protein>
    <submittedName>
        <fullName evidence="2">Uncharacterized protein</fullName>
    </submittedName>
</protein>
<dbReference type="AlphaFoldDB" id="A0A6G9YA25"/>
<keyword evidence="3" id="KW-1185">Reference proteome</keyword>
<feature type="signal peptide" evidence="1">
    <location>
        <begin position="1"/>
        <end position="26"/>
    </location>
</feature>
<feature type="chain" id="PRO_5026172722" evidence="1">
    <location>
        <begin position="27"/>
        <end position="134"/>
    </location>
</feature>
<dbReference type="Proteomes" id="UP000503540">
    <property type="component" value="Chromosome"/>
</dbReference>
<reference evidence="2 3" key="1">
    <citation type="journal article" date="2019" name="ACS Chem. Biol.">
        <title>Identification and Mobilization of a Cryptic Antibiotic Biosynthesis Gene Locus from a Human-Pathogenic Nocardia Isolate.</title>
        <authorList>
            <person name="Herisse M."/>
            <person name="Ishida K."/>
            <person name="Porter J.L."/>
            <person name="Howden B."/>
            <person name="Hertweck C."/>
            <person name="Stinear T.P."/>
            <person name="Pidot S.J."/>
        </authorList>
    </citation>
    <scope>NUCLEOTIDE SEQUENCE [LARGE SCALE GENOMIC DNA]</scope>
    <source>
        <strain evidence="2 3">AUSMDU00012717</strain>
    </source>
</reference>
<evidence type="ECO:0000313" key="3">
    <source>
        <dbReference type="Proteomes" id="UP000503540"/>
    </source>
</evidence>
<organism evidence="2 3">
    <name type="scientific">Nocardia arthritidis</name>
    <dbReference type="NCBI Taxonomy" id="228602"/>
    <lineage>
        <taxon>Bacteria</taxon>
        <taxon>Bacillati</taxon>
        <taxon>Actinomycetota</taxon>
        <taxon>Actinomycetes</taxon>
        <taxon>Mycobacteriales</taxon>
        <taxon>Nocardiaceae</taxon>
        <taxon>Nocardia</taxon>
    </lineage>
</organism>
<sequence>MRTIIGPIGAAAGAVGLIAAAPAAHAVTYKATPTAITRIGNDRVDITVDYQCPGTWTNVFGMHAGVHASKDFSVSGSDDDRLDCDDARHTITVTIYAKWSSVPKGARVTVNAAFVRDVHGRRVTPGDSVNLQLK</sequence>
<evidence type="ECO:0000256" key="1">
    <source>
        <dbReference type="SAM" id="SignalP"/>
    </source>
</evidence>
<gene>
    <name evidence="2" type="ORF">F5544_10920</name>
</gene>